<organism evidence="2 3">
    <name type="scientific">Enhygromyxa salina</name>
    <dbReference type="NCBI Taxonomy" id="215803"/>
    <lineage>
        <taxon>Bacteria</taxon>
        <taxon>Pseudomonadati</taxon>
        <taxon>Myxococcota</taxon>
        <taxon>Polyangia</taxon>
        <taxon>Nannocystales</taxon>
        <taxon>Nannocystaceae</taxon>
        <taxon>Enhygromyxa</taxon>
    </lineage>
</organism>
<feature type="region of interest" description="Disordered" evidence="1">
    <location>
        <begin position="1"/>
        <end position="78"/>
    </location>
</feature>
<name>A0A0C1ZP21_9BACT</name>
<feature type="compositionally biased region" description="Basic residues" evidence="1">
    <location>
        <begin position="1"/>
        <end position="10"/>
    </location>
</feature>
<reference evidence="2 3" key="1">
    <citation type="submission" date="2014-12" db="EMBL/GenBank/DDBJ databases">
        <title>Genome assembly of Enhygromyxa salina DSM 15201.</title>
        <authorList>
            <person name="Sharma G."/>
            <person name="Subramanian S."/>
        </authorList>
    </citation>
    <scope>NUCLEOTIDE SEQUENCE [LARGE SCALE GENOMIC DNA]</scope>
    <source>
        <strain evidence="2 3">DSM 15201</strain>
    </source>
</reference>
<feature type="compositionally biased region" description="Pro residues" evidence="1">
    <location>
        <begin position="33"/>
        <end position="50"/>
    </location>
</feature>
<evidence type="ECO:0000313" key="2">
    <source>
        <dbReference type="EMBL" id="KIG12778.1"/>
    </source>
</evidence>
<sequence>MPTHPPRKRPGGASGRSPRSAKPYVGGTYLPPTQHPPKPPEPPSRGPHIPPRTASPEERSDQTRSGCSRRSLRCMWGS</sequence>
<proteinExistence type="predicted"/>
<accession>A0A0C1ZP21</accession>
<dbReference type="EMBL" id="JMCC02000119">
    <property type="protein sequence ID" value="KIG12778.1"/>
    <property type="molecule type" value="Genomic_DNA"/>
</dbReference>
<dbReference type="AlphaFoldDB" id="A0A0C1ZP21"/>
<dbReference type="Proteomes" id="UP000031599">
    <property type="component" value="Unassembled WGS sequence"/>
</dbReference>
<protein>
    <submittedName>
        <fullName evidence="2">Uncharacterized protein</fullName>
    </submittedName>
</protein>
<comment type="caution">
    <text evidence="2">The sequence shown here is derived from an EMBL/GenBank/DDBJ whole genome shotgun (WGS) entry which is preliminary data.</text>
</comment>
<gene>
    <name evidence="2" type="ORF">DB30_01039</name>
</gene>
<evidence type="ECO:0000313" key="3">
    <source>
        <dbReference type="Proteomes" id="UP000031599"/>
    </source>
</evidence>
<evidence type="ECO:0000256" key="1">
    <source>
        <dbReference type="SAM" id="MobiDB-lite"/>
    </source>
</evidence>